<dbReference type="RefSeq" id="WP_230496272.1">
    <property type="nucleotide sequence ID" value="NZ_CAKJTG010000008.1"/>
</dbReference>
<evidence type="ECO:0000313" key="2">
    <source>
        <dbReference type="Proteomes" id="UP000789845"/>
    </source>
</evidence>
<evidence type="ECO:0000313" key="1">
    <source>
        <dbReference type="EMBL" id="CAG9608019.1"/>
    </source>
</evidence>
<name>A0A9C7G8Q5_9BACI</name>
<dbReference type="AlphaFoldDB" id="A0A9C7G8Q5"/>
<proteinExistence type="predicted"/>
<accession>A0A9C7G8Q5</accession>
<reference evidence="1" key="1">
    <citation type="submission" date="2021-10" db="EMBL/GenBank/DDBJ databases">
        <authorList>
            <person name="Criscuolo A."/>
        </authorList>
    </citation>
    <scope>NUCLEOTIDE SEQUENCE</scope>
    <source>
        <strain evidence="1">CIP111885</strain>
    </source>
</reference>
<comment type="caution">
    <text evidence="1">The sequence shown here is derived from an EMBL/GenBank/DDBJ whole genome shotgun (WGS) entry which is preliminary data.</text>
</comment>
<organism evidence="1 2">
    <name type="scientific">Pseudoneobacillus rhizosphaerae</name>
    <dbReference type="NCBI Taxonomy" id="2880968"/>
    <lineage>
        <taxon>Bacteria</taxon>
        <taxon>Bacillati</taxon>
        <taxon>Bacillota</taxon>
        <taxon>Bacilli</taxon>
        <taxon>Bacillales</taxon>
        <taxon>Bacillaceae</taxon>
        <taxon>Pseudoneobacillus</taxon>
    </lineage>
</organism>
<dbReference type="Proteomes" id="UP000789845">
    <property type="component" value="Unassembled WGS sequence"/>
</dbReference>
<dbReference type="EMBL" id="CAKJTG010000008">
    <property type="protein sequence ID" value="CAG9608019.1"/>
    <property type="molecule type" value="Genomic_DNA"/>
</dbReference>
<gene>
    <name evidence="1" type="ORF">NEOCIP111885_01711</name>
</gene>
<protein>
    <submittedName>
        <fullName evidence="1">Uncharacterized protein</fullName>
    </submittedName>
</protein>
<keyword evidence="2" id="KW-1185">Reference proteome</keyword>
<sequence>MEHKTYEVVLRSFLSDDVTLIIPNVANIEFSNESFVVLTDKENCIVGAFDRSYIKGFYKTK</sequence>